<keyword evidence="8" id="KW-0106">Calcium</keyword>
<feature type="transmembrane region" description="Helical" evidence="16">
    <location>
        <begin position="459"/>
        <end position="485"/>
    </location>
</feature>
<keyword evidence="13" id="KW-0325">Glycoprotein</keyword>
<feature type="transmembrane region" description="Helical" evidence="16">
    <location>
        <begin position="1384"/>
        <end position="1406"/>
    </location>
</feature>
<comment type="caution">
    <text evidence="18">The sequence shown here is derived from an EMBL/GenBank/DDBJ whole genome shotgun (WGS) entry which is preliminary data.</text>
</comment>
<gene>
    <name evidence="18" type="ORF">ECRASSUSDP1_LOCUS22202</name>
</gene>
<name>A0AAD1XZP7_EUPCR</name>
<dbReference type="PANTHER" id="PTHR45628:SF7">
    <property type="entry name" value="VOLTAGE-DEPENDENT CALCIUM CHANNEL TYPE A SUBUNIT ALPHA-1"/>
    <property type="match status" value="1"/>
</dbReference>
<comment type="subcellular location">
    <subcellularLocation>
        <location evidence="1">Membrane</location>
        <topology evidence="1">Multi-pass membrane protein</topology>
    </subcellularLocation>
</comment>
<dbReference type="InterPro" id="IPR005821">
    <property type="entry name" value="Ion_trans_dom"/>
</dbReference>
<feature type="transmembrane region" description="Helical" evidence="16">
    <location>
        <begin position="546"/>
        <end position="570"/>
    </location>
</feature>
<evidence type="ECO:0000256" key="4">
    <source>
        <dbReference type="ARBA" id="ARBA00022568"/>
    </source>
</evidence>
<feature type="transmembrane region" description="Helical" evidence="16">
    <location>
        <begin position="177"/>
        <end position="198"/>
    </location>
</feature>
<dbReference type="PANTHER" id="PTHR45628">
    <property type="entry name" value="VOLTAGE-DEPENDENT CALCIUM CHANNEL TYPE A SUBUNIT ALPHA-1"/>
    <property type="match status" value="1"/>
</dbReference>
<proteinExistence type="predicted"/>
<accession>A0AAD1XZP7</accession>
<keyword evidence="19" id="KW-1185">Reference proteome</keyword>
<feature type="transmembrane region" description="Helical" evidence="16">
    <location>
        <begin position="1412"/>
        <end position="1429"/>
    </location>
</feature>
<feature type="region of interest" description="Disordered" evidence="15">
    <location>
        <begin position="804"/>
        <end position="879"/>
    </location>
</feature>
<feature type="transmembrane region" description="Helical" evidence="16">
    <location>
        <begin position="122"/>
        <end position="142"/>
    </location>
</feature>
<feature type="transmembrane region" description="Helical" evidence="16">
    <location>
        <begin position="1514"/>
        <end position="1538"/>
    </location>
</feature>
<feature type="region of interest" description="Disordered" evidence="15">
    <location>
        <begin position="716"/>
        <end position="767"/>
    </location>
</feature>
<feature type="transmembrane region" description="Helical" evidence="16">
    <location>
        <begin position="1195"/>
        <end position="1218"/>
    </location>
</feature>
<dbReference type="GO" id="GO:0098703">
    <property type="term" value="P:calcium ion import across plasma membrane"/>
    <property type="evidence" value="ECO:0007669"/>
    <property type="project" value="TreeGrafter"/>
</dbReference>
<dbReference type="SUPFAM" id="SSF81324">
    <property type="entry name" value="Voltage-gated potassium channels"/>
    <property type="match status" value="4"/>
</dbReference>
<dbReference type="PROSITE" id="PS50222">
    <property type="entry name" value="EF_HAND_2"/>
    <property type="match status" value="1"/>
</dbReference>
<feature type="transmembrane region" description="Helical" evidence="16">
    <location>
        <begin position="628"/>
        <end position="650"/>
    </location>
</feature>
<evidence type="ECO:0000256" key="1">
    <source>
        <dbReference type="ARBA" id="ARBA00004141"/>
    </source>
</evidence>
<keyword evidence="2" id="KW-0813">Transport</keyword>
<keyword evidence="4" id="KW-0109">Calcium transport</keyword>
<keyword evidence="7" id="KW-0677">Repeat</keyword>
<feature type="transmembrane region" description="Helical" evidence="16">
    <location>
        <begin position="1300"/>
        <end position="1324"/>
    </location>
</feature>
<dbReference type="InterPro" id="IPR027359">
    <property type="entry name" value="Volt_channel_dom_sf"/>
</dbReference>
<feature type="compositionally biased region" description="Polar residues" evidence="15">
    <location>
        <begin position="862"/>
        <end position="877"/>
    </location>
</feature>
<evidence type="ECO:0000256" key="6">
    <source>
        <dbReference type="ARBA" id="ARBA00022692"/>
    </source>
</evidence>
<keyword evidence="14" id="KW-0407">Ion channel</keyword>
<dbReference type="Pfam" id="PF00520">
    <property type="entry name" value="Ion_trans"/>
    <property type="match status" value="4"/>
</dbReference>
<keyword evidence="10 16" id="KW-1133">Transmembrane helix</keyword>
<dbReference type="EMBL" id="CAMPGE010022744">
    <property type="protein sequence ID" value="CAI2380762.1"/>
    <property type="molecule type" value="Genomic_DNA"/>
</dbReference>
<feature type="transmembrane region" description="Helical" evidence="16">
    <location>
        <begin position="1450"/>
        <end position="1470"/>
    </location>
</feature>
<dbReference type="FunFam" id="1.20.120.350:FF:000009">
    <property type="entry name" value="Voltage-dependent T-type calcium channel subunit alpha"/>
    <property type="match status" value="2"/>
</dbReference>
<evidence type="ECO:0000256" key="7">
    <source>
        <dbReference type="ARBA" id="ARBA00022737"/>
    </source>
</evidence>
<feature type="transmembrane region" description="Helical" evidence="16">
    <location>
        <begin position="1125"/>
        <end position="1147"/>
    </location>
</feature>
<evidence type="ECO:0000256" key="5">
    <source>
        <dbReference type="ARBA" id="ARBA00022673"/>
    </source>
</evidence>
<keyword evidence="5" id="KW-0107">Calcium channel</keyword>
<feature type="transmembrane region" description="Helical" evidence="16">
    <location>
        <begin position="276"/>
        <end position="297"/>
    </location>
</feature>
<dbReference type="InterPro" id="IPR050599">
    <property type="entry name" value="VDCC_alpha-1_subunit"/>
</dbReference>
<keyword evidence="11" id="KW-0406">Ion transport</keyword>
<evidence type="ECO:0000256" key="10">
    <source>
        <dbReference type="ARBA" id="ARBA00022989"/>
    </source>
</evidence>
<evidence type="ECO:0000313" key="19">
    <source>
        <dbReference type="Proteomes" id="UP001295684"/>
    </source>
</evidence>
<feature type="compositionally biased region" description="Polar residues" evidence="15">
    <location>
        <begin position="934"/>
        <end position="945"/>
    </location>
</feature>
<evidence type="ECO:0000256" key="13">
    <source>
        <dbReference type="ARBA" id="ARBA00023180"/>
    </source>
</evidence>
<evidence type="ECO:0000256" key="15">
    <source>
        <dbReference type="SAM" id="MobiDB-lite"/>
    </source>
</evidence>
<feature type="transmembrane region" description="Helical" evidence="16">
    <location>
        <begin position="80"/>
        <end position="102"/>
    </location>
</feature>
<feature type="transmembrane region" description="Helical" evidence="16">
    <location>
        <begin position="1610"/>
        <end position="1634"/>
    </location>
</feature>
<feature type="transmembrane region" description="Helical" evidence="16">
    <location>
        <begin position="1093"/>
        <end position="1113"/>
    </location>
</feature>
<keyword evidence="9" id="KW-0851">Voltage-gated channel</keyword>
<dbReference type="GO" id="GO:0005891">
    <property type="term" value="C:voltage-gated calcium channel complex"/>
    <property type="evidence" value="ECO:0007669"/>
    <property type="project" value="TreeGrafter"/>
</dbReference>
<reference evidence="18" key="1">
    <citation type="submission" date="2023-07" db="EMBL/GenBank/DDBJ databases">
        <authorList>
            <consortium name="AG Swart"/>
            <person name="Singh M."/>
            <person name="Singh A."/>
            <person name="Seah K."/>
            <person name="Emmerich C."/>
        </authorList>
    </citation>
    <scope>NUCLEOTIDE SEQUENCE</scope>
    <source>
        <strain evidence="18">DP1</strain>
    </source>
</reference>
<feature type="transmembrane region" description="Helical" evidence="16">
    <location>
        <begin position="1258"/>
        <end position="1276"/>
    </location>
</feature>
<dbReference type="InterPro" id="IPR002048">
    <property type="entry name" value="EF_hand_dom"/>
</dbReference>
<feature type="transmembrane region" description="Helical" evidence="16">
    <location>
        <begin position="46"/>
        <end position="68"/>
    </location>
</feature>
<keyword evidence="6 16" id="KW-0812">Transmembrane</keyword>
<protein>
    <recommendedName>
        <fullName evidence="17">EF-hand domain-containing protein</fullName>
    </recommendedName>
</protein>
<dbReference type="Gene3D" id="1.10.287.70">
    <property type="match status" value="4"/>
</dbReference>
<feature type="transmembrane region" description="Helical" evidence="16">
    <location>
        <begin position="425"/>
        <end position="447"/>
    </location>
</feature>
<feature type="compositionally biased region" description="Acidic residues" evidence="15">
    <location>
        <begin position="903"/>
        <end position="919"/>
    </location>
</feature>
<feature type="region of interest" description="Disordered" evidence="15">
    <location>
        <begin position="902"/>
        <end position="945"/>
    </location>
</feature>
<evidence type="ECO:0000256" key="8">
    <source>
        <dbReference type="ARBA" id="ARBA00022837"/>
    </source>
</evidence>
<dbReference type="GO" id="GO:0008331">
    <property type="term" value="F:high voltage-gated calcium channel activity"/>
    <property type="evidence" value="ECO:0007669"/>
    <property type="project" value="TreeGrafter"/>
</dbReference>
<feature type="compositionally biased region" description="Basic and acidic residues" evidence="15">
    <location>
        <begin position="742"/>
        <end position="751"/>
    </location>
</feature>
<evidence type="ECO:0000256" key="3">
    <source>
        <dbReference type="ARBA" id="ARBA00022553"/>
    </source>
</evidence>
<dbReference type="FunFam" id="1.10.287.70:FF:000117">
    <property type="entry name" value="Voltage-gated Ca2+ channel, alpha subunit"/>
    <property type="match status" value="1"/>
</dbReference>
<evidence type="ECO:0000256" key="9">
    <source>
        <dbReference type="ARBA" id="ARBA00022882"/>
    </source>
</evidence>
<dbReference type="Pfam" id="PF16905">
    <property type="entry name" value="GPHH"/>
    <property type="match status" value="1"/>
</dbReference>
<keyword evidence="12 16" id="KW-0472">Membrane</keyword>
<evidence type="ECO:0000313" key="18">
    <source>
        <dbReference type="EMBL" id="CAI2380762.1"/>
    </source>
</evidence>
<feature type="transmembrane region" description="Helical" evidence="16">
    <location>
        <begin position="309"/>
        <end position="332"/>
    </location>
</feature>
<feature type="compositionally biased region" description="Polar residues" evidence="15">
    <location>
        <begin position="752"/>
        <end position="762"/>
    </location>
</feature>
<feature type="domain" description="EF-hand" evidence="17">
    <location>
        <begin position="1648"/>
        <end position="1683"/>
    </location>
</feature>
<dbReference type="Gene3D" id="1.10.238.10">
    <property type="entry name" value="EF-hand"/>
    <property type="match status" value="1"/>
</dbReference>
<evidence type="ECO:0000259" key="17">
    <source>
        <dbReference type="PROSITE" id="PS50222"/>
    </source>
</evidence>
<dbReference type="Proteomes" id="UP001295684">
    <property type="component" value="Unassembled WGS sequence"/>
</dbReference>
<dbReference type="GO" id="GO:0005509">
    <property type="term" value="F:calcium ion binding"/>
    <property type="evidence" value="ECO:0007669"/>
    <property type="project" value="InterPro"/>
</dbReference>
<feature type="transmembrane region" description="Helical" evidence="16">
    <location>
        <begin position="491"/>
        <end position="516"/>
    </location>
</feature>
<evidence type="ECO:0000256" key="2">
    <source>
        <dbReference type="ARBA" id="ARBA00022448"/>
    </source>
</evidence>
<organism evidence="18 19">
    <name type="scientific">Euplotes crassus</name>
    <dbReference type="NCBI Taxonomy" id="5936"/>
    <lineage>
        <taxon>Eukaryota</taxon>
        <taxon>Sar</taxon>
        <taxon>Alveolata</taxon>
        <taxon>Ciliophora</taxon>
        <taxon>Intramacronucleata</taxon>
        <taxon>Spirotrichea</taxon>
        <taxon>Hypotrichia</taxon>
        <taxon>Euplotida</taxon>
        <taxon>Euplotidae</taxon>
        <taxon>Moneuplotes</taxon>
    </lineage>
</organism>
<keyword evidence="3" id="KW-0597">Phosphoprotein</keyword>
<dbReference type="InterPro" id="IPR031649">
    <property type="entry name" value="GPHH_dom"/>
</dbReference>
<dbReference type="Gene3D" id="1.20.120.350">
    <property type="entry name" value="Voltage-gated potassium channels. Chain C"/>
    <property type="match status" value="4"/>
</dbReference>
<feature type="transmembrane region" description="Helical" evidence="16">
    <location>
        <begin position="1055"/>
        <end position="1073"/>
    </location>
</feature>
<sequence>MEFPSITDVLREDIVVEKEEEPEKYNHCLSADNCVRKFCIKVSESWWFETVVIIIILINSIVLGIFDYENPGANSIRNHIVIYSEPLFSAVFLAECVIKIIAQGFVMGPETYLRDGWNILDFLVVCTSILSFIPSIDNLSFIRMFRLFKPLRSFSSFPAMKSIVGTILDSLSKLGEITIVAVIFFYIFAILGVTLWAGSLHYRCYTTPKPVNGDWILLENYTRPCNAHQCPEGSYCGSLVKQYDDHPETLNLNGESVYRDLRIRELQYGQVNFDNIFSAIITVFQCLTLEGWSAIMYNYQDASGSFIATIYFIGLVLMCAILFMNIIVAVLFDNYDGAEQDNEDEDLKELEEKAEELGLHPSVSDIVIKNDIIVDIKTKAGKFSGFQTYCKSLLTWNSKLKYPGGKYFQNNFVKFMYRLVSHPSFQLFIFIVIGFNTVTLCLDMYTLGDGKVEIKVLEYFNYVFIAIFTLELVVKLIGLGFKLFIIDKFNIFDAFIVLISYIELIFVGGGGAYTSLRAFRLFRIFKVFRVGRLRIQIDCITKTIKAILPFILLLLIFMYIFTLMGLQFFAGELKFNENEEPDPNGTSPRYNFDNFKNAFLVVFILLTGENWNEMMYVTMRALHPIASIYFFIVIVMGSIIILQLLVAILLKNFDQSHKIAEKRRIIDTIERKIDEGESVNEAVQSVLKKIGQINMETGEIDITKVRFGKEKLKIQSKTPSHTVEPLKLQKSSPSGKFYSPKGEIERRDPTKQDNLSLSSKPKSQPFLKQRSIMKWDNMNKNNQNQQISSLKLKNLVSAKLLKKSTGNFSDNSNSKNKKEVTFRPGHQRTSSNRPLKEDSEECSPNDISLSFSEEDDSDHLQVPNSRPLSQFANSEGMQESKIASAIGEKITKSTTKNLKQIVEENESSSEECDEEEDEKMQENQQKKRVIIQEPSKNFDTPRQGSVNDILKEESKQESSSQSDFFTEDKDEPSSNRIWEYMKHSSCFTFHKNWVIRETLLGLVTTPEDIVITQKAELNPEKYGIKDLKRSQSLINMQIYQGKIITTKNRKNISKIFEWFIIAIILLSCILLCIDTPLNNPDTGFSTFLSVCDILFSCIFMIEACMKIIAFGFFKNHFQGITPYIYNPWNVLDFFVVLTSIFDIYFSYVASAGSESENLNSLKALRAIRALRPLRMISRNEGLKIAIQALLSSLPAIGNVVIILLLFLLIFAILGVSFFKGSFYSCDLGEGSENDSVKYRDQCTQQGGRWKTADSNFDNVLIASITLFSIMTSEGWIDVMSNGVDSTGIDKEPKYKNNEWVILYFVIFITLGMFLLINLFTAVITDQFTKMKASKEIGAGAIYSSESYKLWVDVQNLCVNASPISITTAPLNATRRYFYKICTSTWFDLVVILCIVVNTLVLAMTYARMSDTYALTISICNYFFLVLYNIEFTIKVIGLGKQYFTRDPWNMFDFICLVGSDLSVPLSFLNFSGIQSIFIFLRAFRILRLLRFIHQYNGASTILTFVHAASQIQNVLTLVALILFIYAALGINLFGTVMYRDYYTDQNNFRDIVQALMLLLRCLTGEDWIYIMHDLASSDPYEGQECSANQSYEELQRDGIHGCGSMAAYPFFISFYIINSIVILDLSIGVFIDALQEARKYNKILFGTQQLEEFKELWSDYDPNGTGWITVTQMLMVIFELPYPSGMGKHNPEYSNKYHYDYVHKKMKQENMYLLYSLNKHKDHEFFRKDEIKKKFIDGSLYYVNESKGFAIKDMRALIILNNYKVPVYEEKLVHFRDVLQQVIKNAFDSIGEDYLPDFNIQQKFKKKWRIKTNKKILTDETDLFLSGSIFLDRYRKFRAKADDDCNDSLNIEEMEYYEDLRFRFENFHDERYYKKFHSRNPFYKDQSKDSVTENNPNLKEIIYGTDYRNPFKDSISSESEHIGEFFREGRHPI</sequence>
<feature type="region of interest" description="Disordered" evidence="15">
    <location>
        <begin position="952"/>
        <end position="971"/>
    </location>
</feature>
<evidence type="ECO:0000256" key="14">
    <source>
        <dbReference type="ARBA" id="ARBA00023303"/>
    </source>
</evidence>
<evidence type="ECO:0000256" key="11">
    <source>
        <dbReference type="ARBA" id="ARBA00023065"/>
    </source>
</evidence>
<evidence type="ECO:0000256" key="16">
    <source>
        <dbReference type="SAM" id="Phobius"/>
    </source>
</evidence>
<evidence type="ECO:0000256" key="12">
    <source>
        <dbReference type="ARBA" id="ARBA00023136"/>
    </source>
</evidence>